<feature type="compositionally biased region" description="Acidic residues" evidence="1">
    <location>
        <begin position="101"/>
        <end position="110"/>
    </location>
</feature>
<evidence type="ECO:0000256" key="1">
    <source>
        <dbReference type="SAM" id="MobiDB-lite"/>
    </source>
</evidence>
<sequence>MVPCPVPGSLLATNSDAVLNPGVLSEQPYGDGWLVTLKLDDESATSKLLSSHDYEKHCSTHPQDPDPASLEDEEDPTKERGEGAGQEPTDDDEGERIAGPDGEEAKDDKS</sequence>
<proteinExistence type="predicted"/>
<organism evidence="2">
    <name type="scientific">Rhodosorus marinus</name>
    <dbReference type="NCBI Taxonomy" id="101924"/>
    <lineage>
        <taxon>Eukaryota</taxon>
        <taxon>Rhodophyta</taxon>
        <taxon>Stylonematophyceae</taxon>
        <taxon>Stylonematales</taxon>
        <taxon>Stylonemataceae</taxon>
        <taxon>Rhodosorus</taxon>
    </lineage>
</organism>
<evidence type="ECO:0000313" key="2">
    <source>
        <dbReference type="EMBL" id="CAE0045453.1"/>
    </source>
</evidence>
<dbReference type="Pfam" id="PF01597">
    <property type="entry name" value="GCV_H"/>
    <property type="match status" value="1"/>
</dbReference>
<dbReference type="InterPro" id="IPR033753">
    <property type="entry name" value="GCV_H/Fam206"/>
</dbReference>
<evidence type="ECO:0008006" key="3">
    <source>
        <dbReference type="Google" id="ProtNLM"/>
    </source>
</evidence>
<protein>
    <recommendedName>
        <fullName evidence="3">Glycine cleavage system H protein</fullName>
    </recommendedName>
</protein>
<accession>A0A7S2ZNP4</accession>
<dbReference type="EMBL" id="HBHW01017284">
    <property type="protein sequence ID" value="CAE0045453.1"/>
    <property type="molecule type" value="Transcribed_RNA"/>
</dbReference>
<dbReference type="AlphaFoldDB" id="A0A7S2ZNP4"/>
<feature type="region of interest" description="Disordered" evidence="1">
    <location>
        <begin position="48"/>
        <end position="110"/>
    </location>
</feature>
<dbReference type="Gene3D" id="2.40.50.100">
    <property type="match status" value="1"/>
</dbReference>
<gene>
    <name evidence="2" type="ORF">RMAR00112_LOCUS13428</name>
</gene>
<reference evidence="2" key="1">
    <citation type="submission" date="2021-01" db="EMBL/GenBank/DDBJ databases">
        <authorList>
            <person name="Corre E."/>
            <person name="Pelletier E."/>
            <person name="Niang G."/>
            <person name="Scheremetjew M."/>
            <person name="Finn R."/>
            <person name="Kale V."/>
            <person name="Holt S."/>
            <person name="Cochrane G."/>
            <person name="Meng A."/>
            <person name="Brown T."/>
            <person name="Cohen L."/>
        </authorList>
    </citation>
    <scope>NUCLEOTIDE SEQUENCE</scope>
    <source>
        <strain evidence="2">CCMP 769</strain>
    </source>
</reference>
<dbReference type="SUPFAM" id="SSF51230">
    <property type="entry name" value="Single hybrid motif"/>
    <property type="match status" value="1"/>
</dbReference>
<name>A0A7S2ZNP4_9RHOD</name>
<dbReference type="InterPro" id="IPR011053">
    <property type="entry name" value="Single_hybrid_motif"/>
</dbReference>